<dbReference type="PANTHER" id="PTHR31286">
    <property type="entry name" value="GLYCINE-RICH CELL WALL STRUCTURAL PROTEIN 1.8-LIKE"/>
    <property type="match status" value="1"/>
</dbReference>
<evidence type="ECO:0000313" key="3">
    <source>
        <dbReference type="Proteomes" id="UP001141552"/>
    </source>
</evidence>
<evidence type="ECO:0000313" key="2">
    <source>
        <dbReference type="EMBL" id="KAJ4828825.1"/>
    </source>
</evidence>
<reference evidence="2" key="2">
    <citation type="journal article" date="2023" name="Plants (Basel)">
        <title>Annotation of the Turnera subulata (Passifloraceae) Draft Genome Reveals the S-Locus Evolved after the Divergence of Turneroideae from Passifloroideae in a Stepwise Manner.</title>
        <authorList>
            <person name="Henning P.M."/>
            <person name="Roalson E.H."/>
            <person name="Mir W."/>
            <person name="McCubbin A.G."/>
            <person name="Shore J.S."/>
        </authorList>
    </citation>
    <scope>NUCLEOTIDE SEQUENCE</scope>
    <source>
        <strain evidence="2">F60SS</strain>
    </source>
</reference>
<dbReference type="AlphaFoldDB" id="A0A9Q0J621"/>
<proteinExistence type="predicted"/>
<name>A0A9Q0J621_9ROSI</name>
<comment type="caution">
    <text evidence="2">The sequence shown here is derived from an EMBL/GenBank/DDBJ whole genome shotgun (WGS) entry which is preliminary data.</text>
</comment>
<organism evidence="2 3">
    <name type="scientific">Turnera subulata</name>
    <dbReference type="NCBI Taxonomy" id="218843"/>
    <lineage>
        <taxon>Eukaryota</taxon>
        <taxon>Viridiplantae</taxon>
        <taxon>Streptophyta</taxon>
        <taxon>Embryophyta</taxon>
        <taxon>Tracheophyta</taxon>
        <taxon>Spermatophyta</taxon>
        <taxon>Magnoliopsida</taxon>
        <taxon>eudicotyledons</taxon>
        <taxon>Gunneridae</taxon>
        <taxon>Pentapetalae</taxon>
        <taxon>rosids</taxon>
        <taxon>fabids</taxon>
        <taxon>Malpighiales</taxon>
        <taxon>Passifloraceae</taxon>
        <taxon>Turnera</taxon>
    </lineage>
</organism>
<dbReference type="EMBL" id="JAKUCV010006073">
    <property type="protein sequence ID" value="KAJ4828825.1"/>
    <property type="molecule type" value="Genomic_DNA"/>
</dbReference>
<dbReference type="OrthoDB" id="1751344at2759"/>
<evidence type="ECO:0000259" key="1">
    <source>
        <dbReference type="Pfam" id="PF14111"/>
    </source>
</evidence>
<dbReference type="InterPro" id="IPR025558">
    <property type="entry name" value="DUF4283"/>
</dbReference>
<reference evidence="2" key="1">
    <citation type="submission" date="2022-02" db="EMBL/GenBank/DDBJ databases">
        <authorList>
            <person name="Henning P.M."/>
            <person name="McCubbin A.G."/>
            <person name="Shore J.S."/>
        </authorList>
    </citation>
    <scope>NUCLEOTIDE SEQUENCE</scope>
    <source>
        <strain evidence="2">F60SS</strain>
        <tissue evidence="2">Leaves</tissue>
    </source>
</reference>
<protein>
    <recommendedName>
        <fullName evidence="1">DUF4283 domain-containing protein</fullName>
    </recommendedName>
</protein>
<feature type="domain" description="DUF4283" evidence="1">
    <location>
        <begin position="128"/>
        <end position="207"/>
    </location>
</feature>
<gene>
    <name evidence="2" type="ORF">Tsubulata_008903</name>
</gene>
<dbReference type="Proteomes" id="UP001141552">
    <property type="component" value="Unassembled WGS sequence"/>
</dbReference>
<dbReference type="InterPro" id="IPR040256">
    <property type="entry name" value="At4g02000-like"/>
</dbReference>
<keyword evidence="3" id="KW-1185">Reference proteome</keyword>
<accession>A0A9Q0J621</accession>
<dbReference type="Pfam" id="PF14111">
    <property type="entry name" value="DUF4283"/>
    <property type="match status" value="1"/>
</dbReference>
<sequence>MAIGESYTSLLDSSGAVCDKSDLVLDFGSMDQLLAPNLRASKGKNIAAIALAPRDSVSEVTSSHTLPVSDPQLVPVPEVKSAPEVSVSWASTVKAGNARHTLDYISPVFDGDASILQIPTSIVAAGRKKFSLCLGGQFLVTAPKQGFIHSIANKLWGRDGPISVAAYKAGMFLFQFPTDASLSHALNGGPWHINGIPLILRVWDSNIKKLDVSSPVLPVWVQLSDVPLELSTREGLSYLASAIGRPLHIDKDCSRMLKTDHVNICIDVDFAKPLLSKLLVNLDGVLCSIGVQYSWKPQHCDSCNQWGHHQLACSSNRPIAKQWIPKTTTVQSPPLLVAEHIALKTAASAPLQSASMPTQPIVVVSPKDVLSNAPLPSQIPKIPTVPAGMLLLLLLV</sequence>
<dbReference type="PANTHER" id="PTHR31286:SF165">
    <property type="entry name" value="DUF4283 DOMAIN-CONTAINING PROTEIN"/>
    <property type="match status" value="1"/>
</dbReference>